<keyword evidence="3" id="KW-1185">Reference proteome</keyword>
<protein>
    <submittedName>
        <fullName evidence="2">Uncharacterized protein</fullName>
    </submittedName>
</protein>
<feature type="compositionally biased region" description="Basic residues" evidence="1">
    <location>
        <begin position="246"/>
        <end position="257"/>
    </location>
</feature>
<reference evidence="2" key="1">
    <citation type="submission" date="2023-06" db="EMBL/GenBank/DDBJ databases">
        <title>Survivors Of The Sea: Transcriptome response of Skeletonema marinoi to long-term dormancy.</title>
        <authorList>
            <person name="Pinder M.I.M."/>
            <person name="Kourtchenko O."/>
            <person name="Robertson E.K."/>
            <person name="Larsson T."/>
            <person name="Maumus F."/>
            <person name="Osuna-Cruz C.M."/>
            <person name="Vancaester E."/>
            <person name="Stenow R."/>
            <person name="Vandepoele K."/>
            <person name="Ploug H."/>
            <person name="Bruchert V."/>
            <person name="Godhe A."/>
            <person name="Topel M."/>
        </authorList>
    </citation>
    <scope>NUCLEOTIDE SEQUENCE</scope>
    <source>
        <strain evidence="2">R05AC</strain>
    </source>
</reference>
<gene>
    <name evidence="2" type="ORF">QTG54_000348</name>
</gene>
<sequence>MHIPRKPQQQLQQKKTKVVPRKQHHSNMEFKNGRFQRRTSNNFAPSGQDAVPIAKQTSGRLVTKAKKPPAPMRREDASRVVVHRGNNGNVGGVDDDTDESHHTLMDDEIMELDDFGTTDLASPAIPSNSNSLGLKIARDLGKNGGSVNRKKMKKADDEDSSGEKEKASPSIASNSNSLSLKIARDPGKNGGSASRKKMKKMSDGNDEKNDKKQRNDGDDKMNDKKKKEDDDHGKKQKPVVDMSAEKKKKKSKKKCRKPGCDMKRLKGNKFCNTHVAASKKSDAVSASEIDICQPNLPSLLR</sequence>
<name>A0AAD9DJH4_9STRA</name>
<comment type="caution">
    <text evidence="2">The sequence shown here is derived from an EMBL/GenBank/DDBJ whole genome shotgun (WGS) entry which is preliminary data.</text>
</comment>
<feature type="compositionally biased region" description="Low complexity" evidence="1">
    <location>
        <begin position="168"/>
        <end position="181"/>
    </location>
</feature>
<dbReference type="EMBL" id="JATAAI010000001">
    <property type="protein sequence ID" value="KAK1748409.1"/>
    <property type="molecule type" value="Genomic_DNA"/>
</dbReference>
<organism evidence="2 3">
    <name type="scientific">Skeletonema marinoi</name>
    <dbReference type="NCBI Taxonomy" id="267567"/>
    <lineage>
        <taxon>Eukaryota</taxon>
        <taxon>Sar</taxon>
        <taxon>Stramenopiles</taxon>
        <taxon>Ochrophyta</taxon>
        <taxon>Bacillariophyta</taxon>
        <taxon>Coscinodiscophyceae</taxon>
        <taxon>Thalassiosirophycidae</taxon>
        <taxon>Thalassiosirales</taxon>
        <taxon>Skeletonemataceae</taxon>
        <taxon>Skeletonema</taxon>
        <taxon>Skeletonema marinoi-dohrnii complex</taxon>
    </lineage>
</organism>
<feature type="compositionally biased region" description="Low complexity" evidence="1">
    <location>
        <begin position="1"/>
        <end position="13"/>
    </location>
</feature>
<feature type="compositionally biased region" description="Basic and acidic residues" evidence="1">
    <location>
        <begin position="200"/>
        <end position="233"/>
    </location>
</feature>
<feature type="compositionally biased region" description="Acidic residues" evidence="1">
    <location>
        <begin position="106"/>
        <end position="116"/>
    </location>
</feature>
<feature type="region of interest" description="Disordered" evidence="1">
    <location>
        <begin position="1"/>
        <end position="263"/>
    </location>
</feature>
<accession>A0AAD9DJH4</accession>
<evidence type="ECO:0000313" key="2">
    <source>
        <dbReference type="EMBL" id="KAK1748409.1"/>
    </source>
</evidence>
<feature type="compositionally biased region" description="Basic residues" evidence="1">
    <location>
        <begin position="14"/>
        <end position="25"/>
    </location>
</feature>
<evidence type="ECO:0000256" key="1">
    <source>
        <dbReference type="SAM" id="MobiDB-lite"/>
    </source>
</evidence>
<dbReference type="Proteomes" id="UP001224775">
    <property type="component" value="Unassembled WGS sequence"/>
</dbReference>
<proteinExistence type="predicted"/>
<evidence type="ECO:0000313" key="3">
    <source>
        <dbReference type="Proteomes" id="UP001224775"/>
    </source>
</evidence>
<dbReference type="AlphaFoldDB" id="A0AAD9DJH4"/>